<dbReference type="PANTHER" id="PTHR43736">
    <property type="entry name" value="ADP-RIBOSE PYROPHOSPHATASE"/>
    <property type="match status" value="1"/>
</dbReference>
<keyword evidence="4" id="KW-1185">Reference proteome</keyword>
<dbReference type="Gene3D" id="3.90.79.10">
    <property type="entry name" value="Nucleoside Triphosphate Pyrophosphohydrolase"/>
    <property type="match status" value="1"/>
</dbReference>
<proteinExistence type="inferred from homology"/>
<dbReference type="RefSeq" id="WP_124237112.1">
    <property type="nucleotide sequence ID" value="NZ_JBHUFI010000007.1"/>
</dbReference>
<sequence>MTLHQDAHAVLSAWHAPDTDQETLRTRYLAHLEAHDDAMWRTCHPDHLTASAIVLSDDARHVALTLHRKLGRWLQFGGHCESDDTSLAGAAARETREESGIAEFALDPRPLLLSRHEVPCGPLRPAHHLDVQYLAVVPAGTELVVSEESTDVRWFDVDALPADTDDTVRALTATAMTRLRESPRPAPGARIH</sequence>
<gene>
    <name evidence="3" type="ORF">EHW97_10470</name>
</gene>
<protein>
    <submittedName>
        <fullName evidence="3">NUDIX domain-containing protein</fullName>
    </submittedName>
</protein>
<accession>A0A3N6WPL6</accession>
<evidence type="ECO:0000259" key="2">
    <source>
        <dbReference type="PROSITE" id="PS51462"/>
    </source>
</evidence>
<dbReference type="InterPro" id="IPR000086">
    <property type="entry name" value="NUDIX_hydrolase_dom"/>
</dbReference>
<dbReference type="InterPro" id="IPR015797">
    <property type="entry name" value="NUDIX_hydrolase-like_dom_sf"/>
</dbReference>
<dbReference type="PANTHER" id="PTHR43736:SF1">
    <property type="entry name" value="DIHYDRONEOPTERIN TRIPHOSPHATE DIPHOSPHATASE"/>
    <property type="match status" value="1"/>
</dbReference>
<dbReference type="SUPFAM" id="SSF55811">
    <property type="entry name" value="Nudix"/>
    <property type="match status" value="1"/>
</dbReference>
<reference evidence="3 4" key="1">
    <citation type="submission" date="2018-11" db="EMBL/GenBank/DDBJ databases">
        <authorList>
            <person name="Li F."/>
        </authorList>
    </citation>
    <scope>NUCLEOTIDE SEQUENCE [LARGE SCALE GENOMIC DNA]</scope>
    <source>
        <strain evidence="3 4">YS17T</strain>
    </source>
</reference>
<comment type="similarity">
    <text evidence="1">Belongs to the Nudix hydrolase family.</text>
</comment>
<feature type="domain" description="Nudix hydrolase" evidence="2">
    <location>
        <begin position="45"/>
        <end position="177"/>
    </location>
</feature>
<dbReference type="CDD" id="cd03674">
    <property type="entry name" value="NUDIX_Hydrolase"/>
    <property type="match status" value="1"/>
</dbReference>
<dbReference type="Pfam" id="PF00293">
    <property type="entry name" value="NUDIX"/>
    <property type="match status" value="1"/>
</dbReference>
<organism evidence="3 4">
    <name type="scientific">Aeromicrobium camelliae</name>
    <dbReference type="NCBI Taxonomy" id="1538144"/>
    <lineage>
        <taxon>Bacteria</taxon>
        <taxon>Bacillati</taxon>
        <taxon>Actinomycetota</taxon>
        <taxon>Actinomycetes</taxon>
        <taxon>Propionibacteriales</taxon>
        <taxon>Nocardioidaceae</taxon>
        <taxon>Aeromicrobium</taxon>
    </lineage>
</organism>
<dbReference type="PROSITE" id="PS51462">
    <property type="entry name" value="NUDIX"/>
    <property type="match status" value="1"/>
</dbReference>
<dbReference type="AlphaFoldDB" id="A0A3N6WPL6"/>
<name>A0A3N6WPL6_9ACTN</name>
<evidence type="ECO:0000313" key="3">
    <source>
        <dbReference type="EMBL" id="RQN03303.1"/>
    </source>
</evidence>
<dbReference type="OrthoDB" id="129709at2"/>
<dbReference type="Proteomes" id="UP000275225">
    <property type="component" value="Unassembled WGS sequence"/>
</dbReference>
<evidence type="ECO:0000256" key="1">
    <source>
        <dbReference type="ARBA" id="ARBA00005582"/>
    </source>
</evidence>
<comment type="caution">
    <text evidence="3">The sequence shown here is derived from an EMBL/GenBank/DDBJ whole genome shotgun (WGS) entry which is preliminary data.</text>
</comment>
<dbReference type="EMBL" id="RQJX01000013">
    <property type="protein sequence ID" value="RQN03303.1"/>
    <property type="molecule type" value="Genomic_DNA"/>
</dbReference>
<evidence type="ECO:0000313" key="4">
    <source>
        <dbReference type="Proteomes" id="UP000275225"/>
    </source>
</evidence>